<name>A0A8X6PW21_NEPPI</name>
<sequence length="1461" mass="167463">MPKIWIVVCVFILEYLMHVTKCEKKLRDVEIPARYGSKWSQFFIIGSGNKEKQNSNGYFYEINPNQSSGNQILPFNRYTRIPTRENQGERKSNAKQSNFNHNQGFRDHPHIKAFQANFQRIVPAIEDNIFNNETSYKLQDLPDITQANLDREGGITGTFHSLRTTSAALIKVNNKINKNREFSNQNTGHHKVNSEFVRLSKYQKTEFQPEEKDSNLRKTSVILKEKKPCNSFSCINNSTDFLRIFEFQKALSTSTLQVNKRINKNTELSNQNIGHQNVNTELARLSQNPQTQLQHEKKDVNLLKVPIILKDKKSCGSLSCINNLTDSSRMNKTSGRRNASQIVLTDTTRSIDFFTAKGTRNVPQTVFMKSIYHSSTTKNKNKTQSIQPVFTSSANIGPKYGTNLKFHKNDSKLEDNFQSYPAAMSSHKQWIKKISSTHQKENVTNYFPKNAAIQNKLPRFGITTSTTNRPLTSLTELLFYPRNNSVIEASKFGKLTEDPGFEKPTTKPYFGQRIKPVNRFSQTTVNKEISDQIHTNLDFSKNESPEISTFSNQFENNIKRKQYEKSLAELNQTIFNLFWNSERIPVQKESNVLILKKDATLENIKGSGEINSSKSEIKNDILKKSPQLDLLVNPKHIDEKSQIHSPDDEIYKTQNIFKTRHEMNHTAKEKKTIKNTGNNKDKDDEQQQNYLLRSYRAQNQEVERESNPSESPLLRQADSDSYKSYLKPTHITNHESDSPPTRLFKNSKNAVLKLKVQLLPLSKNETSEKSETESKSETVHQLHVFTDVFEKFPPYQIQSYYAPVQQYYIPPSHYHYPKYAYVPLSQSKHQNQFTLVAPSLQEWKQHELTKTVPPVVKKGEPLTAHSDYQLTDSFSFSKSTEKNVPITETTTIPAFEDKSSRVLRTTINDKLGKIREKEESDPITTALSPGSRNQMFHFGLSGSFKPVINIISAKSSKISHEVNNNKEKFGNQYHTETENYPVIEMSTNSKMKNNKNTTSGSLERKDIYSHLIAENPKSETSITMNSQMNKYFVTKIPTIGKQKNDLLTNLSISNRAATFQSTHLKKFNSTISTVTLPAINITTSSLLHTTTVNPIETSISSQIRSHNANIEKKSKTRLPFLQRPSNLFKNVTHSHSTKVQEMITLNHTKYDQNKFSSATDNKYTKPNNLRTKKLELVKHDHSSEFSLLSTSDVIRNGSDEIQFMGSTDDDDKNSTMLKHKKLNQNVNETKQIFQIISPMEIVQSDIEFATATPINIIQNNTEFITCAQELTTLLMTTELLDNYNGTQENFINDTQTSNLNNSTVFQNDLMFRYNNRIDLNKAFSMINSTKDITLGNTSNYVTVSAVNEKFNMKFESIDIPPHWDNKSMDKISENEYFSNFSMTTNENSSFVPTTRVEQFQTEDPELPGSSEYLNKDFLSSEKIVITNKKDEKESIHDNRTAQEMNTFNASVDIDANHYQPF</sequence>
<feature type="compositionally biased region" description="Basic and acidic residues" evidence="1">
    <location>
        <begin position="661"/>
        <end position="672"/>
    </location>
</feature>
<feature type="compositionally biased region" description="Polar residues" evidence="1">
    <location>
        <begin position="94"/>
        <end position="103"/>
    </location>
</feature>
<feature type="signal peptide" evidence="2">
    <location>
        <begin position="1"/>
        <end position="22"/>
    </location>
</feature>
<feature type="region of interest" description="Disordered" evidence="1">
    <location>
        <begin position="661"/>
        <end position="685"/>
    </location>
</feature>
<feature type="region of interest" description="Disordered" evidence="1">
    <location>
        <begin position="84"/>
        <end position="106"/>
    </location>
</feature>
<feature type="chain" id="PRO_5036457847" evidence="2">
    <location>
        <begin position="23"/>
        <end position="1461"/>
    </location>
</feature>
<protein>
    <submittedName>
        <fullName evidence="3">Uncharacterized protein</fullName>
    </submittedName>
</protein>
<evidence type="ECO:0000313" key="3">
    <source>
        <dbReference type="EMBL" id="GFT88458.1"/>
    </source>
</evidence>
<accession>A0A8X6PW21</accession>
<dbReference type="EMBL" id="BMAW01024589">
    <property type="protein sequence ID" value="GFT88458.1"/>
    <property type="molecule type" value="Genomic_DNA"/>
</dbReference>
<organism evidence="3 4">
    <name type="scientific">Nephila pilipes</name>
    <name type="common">Giant wood spider</name>
    <name type="synonym">Nephila maculata</name>
    <dbReference type="NCBI Taxonomy" id="299642"/>
    <lineage>
        <taxon>Eukaryota</taxon>
        <taxon>Metazoa</taxon>
        <taxon>Ecdysozoa</taxon>
        <taxon>Arthropoda</taxon>
        <taxon>Chelicerata</taxon>
        <taxon>Arachnida</taxon>
        <taxon>Araneae</taxon>
        <taxon>Araneomorphae</taxon>
        <taxon>Entelegynae</taxon>
        <taxon>Araneoidea</taxon>
        <taxon>Nephilidae</taxon>
        <taxon>Nephila</taxon>
    </lineage>
</organism>
<dbReference type="OrthoDB" id="6431896at2759"/>
<evidence type="ECO:0000256" key="2">
    <source>
        <dbReference type="SAM" id="SignalP"/>
    </source>
</evidence>
<evidence type="ECO:0000256" key="1">
    <source>
        <dbReference type="SAM" id="MobiDB-lite"/>
    </source>
</evidence>
<dbReference type="Proteomes" id="UP000887013">
    <property type="component" value="Unassembled WGS sequence"/>
</dbReference>
<comment type="caution">
    <text evidence="3">The sequence shown here is derived from an EMBL/GenBank/DDBJ whole genome shotgun (WGS) entry which is preliminary data.</text>
</comment>
<gene>
    <name evidence="3" type="primary">AVEN_165344_1</name>
    <name evidence="3" type="ORF">NPIL_596791</name>
</gene>
<keyword evidence="2" id="KW-0732">Signal</keyword>
<evidence type="ECO:0000313" key="4">
    <source>
        <dbReference type="Proteomes" id="UP000887013"/>
    </source>
</evidence>
<reference evidence="3" key="1">
    <citation type="submission" date="2020-08" db="EMBL/GenBank/DDBJ databases">
        <title>Multicomponent nature underlies the extraordinary mechanical properties of spider dragline silk.</title>
        <authorList>
            <person name="Kono N."/>
            <person name="Nakamura H."/>
            <person name="Mori M."/>
            <person name="Yoshida Y."/>
            <person name="Ohtoshi R."/>
            <person name="Malay A.D."/>
            <person name="Moran D.A.P."/>
            <person name="Tomita M."/>
            <person name="Numata K."/>
            <person name="Arakawa K."/>
        </authorList>
    </citation>
    <scope>NUCLEOTIDE SEQUENCE</scope>
</reference>
<keyword evidence="4" id="KW-1185">Reference proteome</keyword>
<proteinExistence type="predicted"/>
<feature type="region of interest" description="Disordered" evidence="1">
    <location>
        <begin position="698"/>
        <end position="717"/>
    </location>
</feature>